<dbReference type="Pfam" id="PF21365">
    <property type="entry name" value="Glyco_hydro_31_3rd"/>
    <property type="match status" value="1"/>
</dbReference>
<evidence type="ECO:0000256" key="2">
    <source>
        <dbReference type="ARBA" id="ARBA00022801"/>
    </source>
</evidence>
<dbReference type="InterPro" id="IPR017853">
    <property type="entry name" value="GH"/>
</dbReference>
<dbReference type="CDD" id="cd14752">
    <property type="entry name" value="GH31_N"/>
    <property type="match status" value="1"/>
</dbReference>
<gene>
    <name evidence="10" type="ORF">SAMN04489725_11271</name>
</gene>
<evidence type="ECO:0000313" key="10">
    <source>
        <dbReference type="EMBL" id="SDW73114.1"/>
    </source>
</evidence>
<dbReference type="FunFam" id="3.20.20.80:FF:000053">
    <property type="entry name" value="Alpha-xylosidase YicI"/>
    <property type="match status" value="1"/>
</dbReference>
<feature type="domain" description="Glycoside hydrolase family 31 N-terminal" evidence="8">
    <location>
        <begin position="54"/>
        <end position="210"/>
    </location>
</feature>
<evidence type="ECO:0000256" key="1">
    <source>
        <dbReference type="ARBA" id="ARBA00007806"/>
    </source>
</evidence>
<dbReference type="EC" id="3.2.1.177" evidence="5"/>
<evidence type="ECO:0000256" key="6">
    <source>
        <dbReference type="RuleBase" id="RU361185"/>
    </source>
</evidence>
<dbReference type="Proteomes" id="UP000182589">
    <property type="component" value="Unassembled WGS sequence"/>
</dbReference>
<dbReference type="SUPFAM" id="SSF74650">
    <property type="entry name" value="Galactose mutarotase-like"/>
    <property type="match status" value="1"/>
</dbReference>
<dbReference type="InterPro" id="IPR048395">
    <property type="entry name" value="Glyco_hydro_31_C"/>
</dbReference>
<dbReference type="Gene3D" id="2.60.40.1180">
    <property type="entry name" value="Golgi alpha-mannosidase II"/>
    <property type="match status" value="2"/>
</dbReference>
<dbReference type="NCBIfam" id="NF007940">
    <property type="entry name" value="PRK10658.1"/>
    <property type="match status" value="1"/>
</dbReference>
<proteinExistence type="inferred from homology"/>
<feature type="domain" description="Glycosyl hydrolase family 31 C-terminal" evidence="9">
    <location>
        <begin position="580"/>
        <end position="665"/>
    </location>
</feature>
<dbReference type="InterPro" id="IPR011013">
    <property type="entry name" value="Gal_mutarotase_sf_dom"/>
</dbReference>
<evidence type="ECO:0000313" key="11">
    <source>
        <dbReference type="Proteomes" id="UP000182589"/>
    </source>
</evidence>
<dbReference type="RefSeq" id="WP_074693364.1">
    <property type="nucleotide sequence ID" value="NZ_FNOJ01000012.1"/>
</dbReference>
<evidence type="ECO:0000256" key="5">
    <source>
        <dbReference type="ARBA" id="ARBA00066962"/>
    </source>
</evidence>
<organism evidence="10 11">
    <name type="scientific">Alicyclobacillus hesperidum</name>
    <dbReference type="NCBI Taxonomy" id="89784"/>
    <lineage>
        <taxon>Bacteria</taxon>
        <taxon>Bacillati</taxon>
        <taxon>Bacillota</taxon>
        <taxon>Bacilli</taxon>
        <taxon>Bacillales</taxon>
        <taxon>Alicyclobacillaceae</taxon>
        <taxon>Alicyclobacillus</taxon>
    </lineage>
</organism>
<keyword evidence="2 6" id="KW-0378">Hydrolase</keyword>
<name>A0A1H2VYN2_9BACL</name>
<evidence type="ECO:0000256" key="4">
    <source>
        <dbReference type="ARBA" id="ARBA00052064"/>
    </source>
</evidence>
<dbReference type="GO" id="GO:0061634">
    <property type="term" value="F:alpha-D-xyloside xylohydrolase"/>
    <property type="evidence" value="ECO:0007669"/>
    <property type="project" value="UniProtKB-EC"/>
</dbReference>
<keyword evidence="3 6" id="KW-0326">Glycosidase</keyword>
<comment type="similarity">
    <text evidence="1 6">Belongs to the glycosyl hydrolase 31 family.</text>
</comment>
<dbReference type="Pfam" id="PF01055">
    <property type="entry name" value="Glyco_hydro_31_2nd"/>
    <property type="match status" value="1"/>
</dbReference>
<dbReference type="SUPFAM" id="SSF51445">
    <property type="entry name" value="(Trans)glycosidases"/>
    <property type="match status" value="1"/>
</dbReference>
<dbReference type="AlphaFoldDB" id="A0A1H2VYN2"/>
<dbReference type="STRING" id="89784.SAMN04489725_11271"/>
<evidence type="ECO:0000256" key="3">
    <source>
        <dbReference type="ARBA" id="ARBA00023295"/>
    </source>
</evidence>
<dbReference type="SUPFAM" id="SSF51011">
    <property type="entry name" value="Glycosyl hydrolase domain"/>
    <property type="match status" value="1"/>
</dbReference>
<dbReference type="GO" id="GO:0030246">
    <property type="term" value="F:carbohydrate binding"/>
    <property type="evidence" value="ECO:0007669"/>
    <property type="project" value="InterPro"/>
</dbReference>
<dbReference type="InterPro" id="IPR050985">
    <property type="entry name" value="Alpha-glycosidase_related"/>
</dbReference>
<comment type="catalytic activity">
    <reaction evidence="4">
        <text>Hydrolysis of terminal, non-reducing alpha-D-xylose residues with release of alpha-D-xylose.</text>
        <dbReference type="EC" id="3.2.1.177"/>
    </reaction>
</comment>
<dbReference type="PANTHER" id="PTHR43053:SF4">
    <property type="entry name" value="MYOGENESIS-REGULATING GLYCOSIDASE"/>
    <property type="match status" value="1"/>
</dbReference>
<dbReference type="EMBL" id="FNOJ01000012">
    <property type="protein sequence ID" value="SDW73114.1"/>
    <property type="molecule type" value="Genomic_DNA"/>
</dbReference>
<dbReference type="PANTHER" id="PTHR43053">
    <property type="entry name" value="GLYCOSIDASE FAMILY 31"/>
    <property type="match status" value="1"/>
</dbReference>
<dbReference type="InterPro" id="IPR013780">
    <property type="entry name" value="Glyco_hydro_b"/>
</dbReference>
<feature type="domain" description="Glycoside hydrolase family 31 TIM barrel" evidence="7">
    <location>
        <begin position="257"/>
        <end position="571"/>
    </location>
</feature>
<evidence type="ECO:0000259" key="9">
    <source>
        <dbReference type="Pfam" id="PF21365"/>
    </source>
</evidence>
<dbReference type="GO" id="GO:0005975">
    <property type="term" value="P:carbohydrate metabolic process"/>
    <property type="evidence" value="ECO:0007669"/>
    <property type="project" value="InterPro"/>
</dbReference>
<dbReference type="SUPFAM" id="SSF117125">
    <property type="entry name" value="Putative glucosidase YicI, C-terminal domain"/>
    <property type="match status" value="1"/>
</dbReference>
<reference evidence="11" key="1">
    <citation type="submission" date="2016-10" db="EMBL/GenBank/DDBJ databases">
        <authorList>
            <person name="Varghese N."/>
        </authorList>
    </citation>
    <scope>NUCLEOTIDE SEQUENCE [LARGE SCALE GENOMIC DNA]</scope>
    <source>
        <strain evidence="11">DSM 12489</strain>
    </source>
</reference>
<sequence>MKFSDGNWLNRKGVSVHSPALVHDAVIEQNAVTLYAPCKPIHHRGATLDGPLLTIRLSSPMQDIIRVQVQHFKGKGDPGPAFQLHEEPCPVQIAETEDTIEMTSGTLKVRVQRNPWSMSFINDRGLLTQSGNKGLAYVIDNGVAHMREQLGLSVGECVYGLGERFTSFVKNGQTVDIWNRDGGTNSEQAYKNVPFYLTNRGYGVFVNHPELVSYEVGSEVVSRVQFSVEGESLDYFIVNGPTPKQVLERYTSLTGKPALPPAWSFGLWLTTSFTTNYDEQTVNQFVDGMAERKIPLRVFHFDCFWMKEFEWCNFEWDRRVFPDPEGMLSRLKAKGLNICVWINPYIAQKSPLFDEAATLGYLLKRPNGDIWQWDLWQAGMGIVDFTNPAACAWFANKLKRLIDMGVDCFKTDFGERIPTDVVYYDGSDPLKMHNYYTHLYNQVVFNTLKQHVGEHDAVVFSRSATAGGQQFPVHWGGDCSATYESMAESLRGGLSLTLSGFGFWSHDIGGFEETSTPDLYKRWTAFGLLSSHSRLHGNASYRVPWIYDEEAVDVLRHFTELKYRLMPYLYAAAKEAARTGIPVMRAMLLEFPDDPACDYLDRQYMLGPSLMVAPVFQEDGFVSYYLPHGTWTHLLTGEVVVGGSWRRERYDYFSLPLFVRENSILPFGSRVDRPDYEFADGVEFHVFQVEEDAVANFTLYGAAGDTAGSLTVERRGGVTELVPDGLAKPWTACLRGGCAQVATVDGGTVEQTELGLRVTPGHPSHSVTIRLQV</sequence>
<protein>
    <recommendedName>
        <fullName evidence="5">alpha-D-xyloside xylohydrolase</fullName>
        <ecNumber evidence="5">3.2.1.177</ecNumber>
    </recommendedName>
</protein>
<dbReference type="Gene3D" id="3.20.20.80">
    <property type="entry name" value="Glycosidases"/>
    <property type="match status" value="1"/>
</dbReference>
<dbReference type="Gene3D" id="2.60.40.1760">
    <property type="entry name" value="glycosyl hydrolase (family 31)"/>
    <property type="match status" value="1"/>
</dbReference>
<dbReference type="CDD" id="cd06593">
    <property type="entry name" value="GH31_xylosidase_YicI"/>
    <property type="match status" value="1"/>
</dbReference>
<dbReference type="Pfam" id="PF13802">
    <property type="entry name" value="Gal_mutarotas_2"/>
    <property type="match status" value="1"/>
</dbReference>
<evidence type="ECO:0000259" key="8">
    <source>
        <dbReference type="Pfam" id="PF13802"/>
    </source>
</evidence>
<dbReference type="InterPro" id="IPR025887">
    <property type="entry name" value="Glyco_hydro_31_N_dom"/>
</dbReference>
<keyword evidence="11" id="KW-1185">Reference proteome</keyword>
<dbReference type="InterPro" id="IPR000322">
    <property type="entry name" value="Glyco_hydro_31_TIM"/>
</dbReference>
<evidence type="ECO:0000259" key="7">
    <source>
        <dbReference type="Pfam" id="PF01055"/>
    </source>
</evidence>
<accession>A0A1H2VYN2</accession>